<dbReference type="EMBL" id="FOAF01000004">
    <property type="protein sequence ID" value="SEL80880.1"/>
    <property type="molecule type" value="Genomic_DNA"/>
</dbReference>
<dbReference type="SUPFAM" id="SSF54909">
    <property type="entry name" value="Dimeric alpha+beta barrel"/>
    <property type="match status" value="1"/>
</dbReference>
<dbReference type="InterPro" id="IPR052996">
    <property type="entry name" value="Carb_Metab_Mutarotase"/>
</dbReference>
<accession>A0A1H7T7N2</accession>
<proteinExistence type="predicted"/>
<sequence>MKTYALALDLKDNEQLIKEYEQFHQAIWPEIKESIQTAGITDMRIYRLGNRLFMLMEVTDEFSFEKKAVADAANPIVQKWEELMWKYQQPLPQAGDGEKWVIMSEIFKLN</sequence>
<reference evidence="2" key="1">
    <citation type="submission" date="2016-10" db="EMBL/GenBank/DDBJ databases">
        <authorList>
            <person name="Varghese N."/>
            <person name="Submissions S."/>
        </authorList>
    </citation>
    <scope>NUCLEOTIDE SEQUENCE [LARGE SCALE GENOMIC DNA]</scope>
    <source>
        <strain evidence="2">DSM 18733</strain>
    </source>
</reference>
<gene>
    <name evidence="1" type="ORF">SAMN05661044_03410</name>
</gene>
<dbReference type="Pfam" id="PF05336">
    <property type="entry name" value="rhaM"/>
    <property type="match status" value="1"/>
</dbReference>
<dbReference type="InterPro" id="IPR008000">
    <property type="entry name" value="Rham/fucose_mutarotase"/>
</dbReference>
<dbReference type="STRING" id="407022.SAMN05661044_03410"/>
<organism evidence="1 2">
    <name type="scientific">Olivibacter domesticus</name>
    <name type="common">Pseudosphingobacterium domesticum</name>
    <dbReference type="NCBI Taxonomy" id="407022"/>
    <lineage>
        <taxon>Bacteria</taxon>
        <taxon>Pseudomonadati</taxon>
        <taxon>Bacteroidota</taxon>
        <taxon>Sphingobacteriia</taxon>
        <taxon>Sphingobacteriales</taxon>
        <taxon>Sphingobacteriaceae</taxon>
        <taxon>Olivibacter</taxon>
    </lineage>
</organism>
<dbReference type="OrthoDB" id="1430580at2"/>
<dbReference type="InterPro" id="IPR011008">
    <property type="entry name" value="Dimeric_a/b-barrel"/>
</dbReference>
<dbReference type="PANTHER" id="PTHR43239:SF1">
    <property type="entry name" value="UPF0734 PROTEIN DDB_G0273871_DDB_G0273177"/>
    <property type="match status" value="1"/>
</dbReference>
<dbReference type="GO" id="GO:0016857">
    <property type="term" value="F:racemase and epimerase activity, acting on carbohydrates and derivatives"/>
    <property type="evidence" value="ECO:0007669"/>
    <property type="project" value="InterPro"/>
</dbReference>
<dbReference type="Gene3D" id="3.30.70.100">
    <property type="match status" value="1"/>
</dbReference>
<name>A0A1H7T7N2_OLID1</name>
<keyword evidence="2" id="KW-1185">Reference proteome</keyword>
<dbReference type="AlphaFoldDB" id="A0A1H7T7N2"/>
<evidence type="ECO:0000313" key="1">
    <source>
        <dbReference type="EMBL" id="SEL80880.1"/>
    </source>
</evidence>
<evidence type="ECO:0000313" key="2">
    <source>
        <dbReference type="Proteomes" id="UP000199421"/>
    </source>
</evidence>
<dbReference type="PANTHER" id="PTHR43239">
    <property type="entry name" value="UPF0734 PROTEIN DDB_G0273871/DDB_G0273177"/>
    <property type="match status" value="1"/>
</dbReference>
<dbReference type="Proteomes" id="UP000199421">
    <property type="component" value="Unassembled WGS sequence"/>
</dbReference>
<protein>
    <submittedName>
        <fullName evidence="1">L-rhamnose mutarotase</fullName>
    </submittedName>
</protein>
<dbReference type="RefSeq" id="WP_093326562.1">
    <property type="nucleotide sequence ID" value="NZ_FOAF01000004.1"/>
</dbReference>